<feature type="region of interest" description="Disordered" evidence="1">
    <location>
        <begin position="75"/>
        <end position="100"/>
    </location>
</feature>
<dbReference type="Proteomes" id="UP001428341">
    <property type="component" value="Unassembled WGS sequence"/>
</dbReference>
<organism evidence="3 4">
    <name type="scientific">Citrus x changshan-huyou</name>
    <dbReference type="NCBI Taxonomy" id="2935761"/>
    <lineage>
        <taxon>Eukaryota</taxon>
        <taxon>Viridiplantae</taxon>
        <taxon>Streptophyta</taxon>
        <taxon>Embryophyta</taxon>
        <taxon>Tracheophyta</taxon>
        <taxon>Spermatophyta</taxon>
        <taxon>Magnoliopsida</taxon>
        <taxon>eudicotyledons</taxon>
        <taxon>Gunneridae</taxon>
        <taxon>Pentapetalae</taxon>
        <taxon>rosids</taxon>
        <taxon>malvids</taxon>
        <taxon>Sapindales</taxon>
        <taxon>Rutaceae</taxon>
        <taxon>Aurantioideae</taxon>
        <taxon>Citrus</taxon>
    </lineage>
</organism>
<dbReference type="EMBL" id="JBCGBO010000005">
    <property type="protein sequence ID" value="KAK9198270.1"/>
    <property type="molecule type" value="Genomic_DNA"/>
</dbReference>
<accession>A0AAP0MAA9</accession>
<evidence type="ECO:0000256" key="2">
    <source>
        <dbReference type="SAM" id="Phobius"/>
    </source>
</evidence>
<protein>
    <submittedName>
        <fullName evidence="3">Uncharacterized protein</fullName>
    </submittedName>
</protein>
<keyword evidence="4" id="KW-1185">Reference proteome</keyword>
<comment type="caution">
    <text evidence="3">The sequence shown here is derived from an EMBL/GenBank/DDBJ whole genome shotgun (WGS) entry which is preliminary data.</text>
</comment>
<feature type="transmembrane region" description="Helical" evidence="2">
    <location>
        <begin position="51"/>
        <end position="73"/>
    </location>
</feature>
<keyword evidence="2" id="KW-1133">Transmembrane helix</keyword>
<keyword evidence="2" id="KW-0812">Transmembrane</keyword>
<name>A0AAP0MAA9_9ROSI</name>
<evidence type="ECO:0000313" key="4">
    <source>
        <dbReference type="Proteomes" id="UP001428341"/>
    </source>
</evidence>
<evidence type="ECO:0000313" key="3">
    <source>
        <dbReference type="EMBL" id="KAK9198270.1"/>
    </source>
</evidence>
<gene>
    <name evidence="3" type="ORF">WN944_013454</name>
</gene>
<reference evidence="3 4" key="1">
    <citation type="submission" date="2024-05" db="EMBL/GenBank/DDBJ databases">
        <title>Haplotype-resolved chromosome-level genome assembly of Huyou (Citrus changshanensis).</title>
        <authorList>
            <person name="Miao C."/>
            <person name="Chen W."/>
            <person name="Wu Y."/>
            <person name="Wang L."/>
            <person name="Zhao S."/>
            <person name="Grierson D."/>
            <person name="Xu C."/>
            <person name="Chen K."/>
        </authorList>
    </citation>
    <scope>NUCLEOTIDE SEQUENCE [LARGE SCALE GENOMIC DNA]</scope>
    <source>
        <strain evidence="3">01-14</strain>
        <tissue evidence="3">Leaf</tissue>
    </source>
</reference>
<sequence length="100" mass="11106">MALSTSHVGATNGVQLLLRRSGCWTCLRGAAAARWKGGEEQMARNVEVSDYLVMVICAWLHLLNVSPASLFSLGEKKRRRRSCPSKGEMKGRRASYQPQK</sequence>
<keyword evidence="2" id="KW-0472">Membrane</keyword>
<evidence type="ECO:0000256" key="1">
    <source>
        <dbReference type="SAM" id="MobiDB-lite"/>
    </source>
</evidence>
<dbReference type="AlphaFoldDB" id="A0AAP0MAA9"/>
<proteinExistence type="predicted"/>